<accession>A0ABS2PHE2</accession>
<feature type="chain" id="PRO_5046502670" evidence="5">
    <location>
        <begin position="21"/>
        <end position="324"/>
    </location>
</feature>
<reference evidence="7 8" key="1">
    <citation type="submission" date="2021-01" db="EMBL/GenBank/DDBJ databases">
        <title>Genomic Encyclopedia of Type Strains, Phase IV (KMG-IV): sequencing the most valuable type-strain genomes for metagenomic binning, comparative biology and taxonomic classification.</title>
        <authorList>
            <person name="Goeker M."/>
        </authorList>
    </citation>
    <scope>NUCLEOTIDE SEQUENCE [LARGE SCALE GENOMIC DNA]</scope>
    <source>
        <strain evidence="7 8">DSM 25540</strain>
    </source>
</reference>
<evidence type="ECO:0000256" key="1">
    <source>
        <dbReference type="ARBA" id="ARBA00004418"/>
    </source>
</evidence>
<organism evidence="7 8">
    <name type="scientific">Geomicrobium sediminis</name>
    <dbReference type="NCBI Taxonomy" id="1347788"/>
    <lineage>
        <taxon>Bacteria</taxon>
        <taxon>Bacillati</taxon>
        <taxon>Bacillota</taxon>
        <taxon>Bacilli</taxon>
        <taxon>Bacillales</taxon>
        <taxon>Geomicrobium</taxon>
    </lineage>
</organism>
<dbReference type="Gene3D" id="3.40.190.10">
    <property type="entry name" value="Periplasmic binding protein-like II"/>
    <property type="match status" value="2"/>
</dbReference>
<name>A0ABS2PHE2_9BACL</name>
<dbReference type="InterPro" id="IPR001638">
    <property type="entry name" value="Solute-binding_3/MltF_N"/>
</dbReference>
<dbReference type="SMART" id="SM00062">
    <property type="entry name" value="PBPb"/>
    <property type="match status" value="1"/>
</dbReference>
<evidence type="ECO:0000256" key="3">
    <source>
        <dbReference type="ARBA" id="ARBA00022448"/>
    </source>
</evidence>
<feature type="domain" description="Solute-binding protein family 3/N-terminal" evidence="6">
    <location>
        <begin position="35"/>
        <end position="266"/>
    </location>
</feature>
<evidence type="ECO:0000256" key="4">
    <source>
        <dbReference type="ARBA" id="ARBA00022729"/>
    </source>
</evidence>
<dbReference type="PROSITE" id="PS51257">
    <property type="entry name" value="PROKAR_LIPOPROTEIN"/>
    <property type="match status" value="1"/>
</dbReference>
<evidence type="ECO:0000256" key="2">
    <source>
        <dbReference type="ARBA" id="ARBA00010742"/>
    </source>
</evidence>
<dbReference type="InterPro" id="IPR010067">
    <property type="entry name" value="ABC_SsuA_sub-bd"/>
</dbReference>
<evidence type="ECO:0000256" key="5">
    <source>
        <dbReference type="SAM" id="SignalP"/>
    </source>
</evidence>
<keyword evidence="3" id="KW-0813">Transport</keyword>
<evidence type="ECO:0000313" key="8">
    <source>
        <dbReference type="Proteomes" id="UP000741863"/>
    </source>
</evidence>
<evidence type="ECO:0000313" key="7">
    <source>
        <dbReference type="EMBL" id="MBM7634852.1"/>
    </source>
</evidence>
<feature type="signal peptide" evidence="5">
    <location>
        <begin position="1"/>
        <end position="20"/>
    </location>
</feature>
<dbReference type="InterPro" id="IPR015168">
    <property type="entry name" value="SsuA/THI5"/>
</dbReference>
<protein>
    <submittedName>
        <fullName evidence="7">Sulfonate transport system substrate-binding protein</fullName>
    </submittedName>
</protein>
<keyword evidence="4 5" id="KW-0732">Signal</keyword>
<evidence type="ECO:0000259" key="6">
    <source>
        <dbReference type="SMART" id="SM00062"/>
    </source>
</evidence>
<dbReference type="EMBL" id="JAFBEC010000018">
    <property type="protein sequence ID" value="MBM7634852.1"/>
    <property type="molecule type" value="Genomic_DNA"/>
</dbReference>
<gene>
    <name evidence="7" type="ORF">JOD17_003979</name>
</gene>
<dbReference type="Pfam" id="PF09084">
    <property type="entry name" value="NMT1"/>
    <property type="match status" value="1"/>
</dbReference>
<dbReference type="PANTHER" id="PTHR30024:SF42">
    <property type="entry name" value="ALIPHATIC SULFONATES-BINDING PROTEIN-RELATED"/>
    <property type="match status" value="1"/>
</dbReference>
<comment type="similarity">
    <text evidence="2">Belongs to the bacterial solute-binding protein SsuA/TauA family.</text>
</comment>
<dbReference type="Proteomes" id="UP000741863">
    <property type="component" value="Unassembled WGS sequence"/>
</dbReference>
<dbReference type="RefSeq" id="WP_204699612.1">
    <property type="nucleotide sequence ID" value="NZ_JAFBEC010000018.1"/>
</dbReference>
<proteinExistence type="inferred from homology"/>
<comment type="subcellular location">
    <subcellularLocation>
        <location evidence="1">Periplasm</location>
    </subcellularLocation>
</comment>
<keyword evidence="8" id="KW-1185">Reference proteome</keyword>
<comment type="caution">
    <text evidence="7">The sequence shown here is derived from an EMBL/GenBank/DDBJ whole genome shotgun (WGS) entry which is preliminary data.</text>
</comment>
<dbReference type="NCBIfam" id="TIGR01728">
    <property type="entry name" value="SsuA_fam"/>
    <property type="match status" value="1"/>
</dbReference>
<dbReference type="PANTHER" id="PTHR30024">
    <property type="entry name" value="ALIPHATIC SULFONATES-BINDING PROTEIN-RELATED"/>
    <property type="match status" value="1"/>
</dbReference>
<dbReference type="SUPFAM" id="SSF53850">
    <property type="entry name" value="Periplasmic binding protein-like II"/>
    <property type="match status" value="1"/>
</dbReference>
<sequence length="324" mass="36021">MMRKATGALLGMITSVGVLFACSHEATTHSQEMNEFTIGYQKNAITLMLREDEQFHADLEALGYSVDWAEFNTGSSTLEALGTESVDIANAGDIPSLYAIANNHPIRYIASTESAPHSQGILVQRDTDIEDIGDLEGKRIAFNRASIAHYLTLKTLEKEGLDLENVRPVYLDPPDAILAMERGEIDAWVVWDPYLAAGEERGHEVISTSEDVVAYRSFYFTNEAFLTDHPEALEVYVDAVIRIGEEVEDDPSIATPLLFEETGLSEETWHRILDRGINIADYNGPGVEEDLQQQADDLLELGFIDDPLEMDSYIVEGKELSNDE</sequence>